<keyword evidence="1" id="KW-0805">Transcription regulation</keyword>
<evidence type="ECO:0000259" key="4">
    <source>
        <dbReference type="PROSITE" id="PS50043"/>
    </source>
</evidence>
<proteinExistence type="predicted"/>
<evidence type="ECO:0000256" key="2">
    <source>
        <dbReference type="ARBA" id="ARBA00023125"/>
    </source>
</evidence>
<reference evidence="5 6" key="1">
    <citation type="submission" date="2018-04" db="EMBL/GenBank/DDBJ databases">
        <title>Chryseobacterium oncorhynchi 701B-08T from rainbow trout, and Chryseobacterium viscerum 687B-08T from diseased fish.</title>
        <authorList>
            <person name="Jeong J.-J."/>
            <person name="Lee Y.J."/>
            <person name="Pathiraja D."/>
            <person name="Park B."/>
            <person name="Choi I.-G."/>
            <person name="Kim K.D."/>
        </authorList>
    </citation>
    <scope>NUCLEOTIDE SEQUENCE [LARGE SCALE GENOMIC DNA]</scope>
    <source>
        <strain evidence="5 6">687B-08</strain>
    </source>
</reference>
<evidence type="ECO:0000313" key="6">
    <source>
        <dbReference type="Proteomes" id="UP000236413"/>
    </source>
</evidence>
<evidence type="ECO:0000256" key="3">
    <source>
        <dbReference type="ARBA" id="ARBA00023163"/>
    </source>
</evidence>
<dbReference type="PRINTS" id="PR00038">
    <property type="entry name" value="HTHLUXR"/>
</dbReference>
<sequence length="77" mass="9024">MHEFLTIKWSEECKITLKIREIEFIRLYLQGLKIEEIAEQLFVSPGTVKFHGSKLFERIGVKNIIEAISYVITNNLI</sequence>
<dbReference type="Gene3D" id="1.10.10.10">
    <property type="entry name" value="Winged helix-like DNA-binding domain superfamily/Winged helix DNA-binding domain"/>
    <property type="match status" value="1"/>
</dbReference>
<dbReference type="AlphaFoldDB" id="A0A316WHK8"/>
<feature type="domain" description="HTH luxR-type" evidence="4">
    <location>
        <begin position="10"/>
        <end position="75"/>
    </location>
</feature>
<dbReference type="InterPro" id="IPR000792">
    <property type="entry name" value="Tscrpt_reg_LuxR_C"/>
</dbReference>
<dbReference type="EMBL" id="PPEG02000005">
    <property type="protein sequence ID" value="PWN60927.1"/>
    <property type="molecule type" value="Genomic_DNA"/>
</dbReference>
<dbReference type="RefSeq" id="WP_103233265.1">
    <property type="nucleotide sequence ID" value="NZ_PPEG02000005.1"/>
</dbReference>
<dbReference type="InterPro" id="IPR016032">
    <property type="entry name" value="Sig_transdc_resp-reg_C-effctor"/>
</dbReference>
<name>A0A316WHK8_9FLAO</name>
<keyword evidence="2 5" id="KW-0238">DNA-binding</keyword>
<dbReference type="PANTHER" id="PTHR44688:SF16">
    <property type="entry name" value="DNA-BINDING TRANSCRIPTIONAL ACTIVATOR DEVR_DOSR"/>
    <property type="match status" value="1"/>
</dbReference>
<dbReference type="SUPFAM" id="SSF46894">
    <property type="entry name" value="C-terminal effector domain of the bipartite response regulators"/>
    <property type="match status" value="1"/>
</dbReference>
<dbReference type="Proteomes" id="UP000236413">
    <property type="component" value="Unassembled WGS sequence"/>
</dbReference>
<dbReference type="CDD" id="cd06170">
    <property type="entry name" value="LuxR_C_like"/>
    <property type="match status" value="1"/>
</dbReference>
<dbReference type="PROSITE" id="PS50043">
    <property type="entry name" value="HTH_LUXR_2"/>
    <property type="match status" value="1"/>
</dbReference>
<accession>A0A316WHK8</accession>
<keyword evidence="3" id="KW-0804">Transcription</keyword>
<dbReference type="Pfam" id="PF00196">
    <property type="entry name" value="GerE"/>
    <property type="match status" value="1"/>
</dbReference>
<dbReference type="PANTHER" id="PTHR44688">
    <property type="entry name" value="DNA-BINDING TRANSCRIPTIONAL ACTIVATOR DEVR_DOSR"/>
    <property type="match status" value="1"/>
</dbReference>
<comment type="caution">
    <text evidence="5">The sequence shown here is derived from an EMBL/GenBank/DDBJ whole genome shotgun (WGS) entry which is preliminary data.</text>
</comment>
<dbReference type="GO" id="GO:0003677">
    <property type="term" value="F:DNA binding"/>
    <property type="evidence" value="ECO:0007669"/>
    <property type="project" value="UniProtKB-KW"/>
</dbReference>
<evidence type="ECO:0000313" key="5">
    <source>
        <dbReference type="EMBL" id="PWN60927.1"/>
    </source>
</evidence>
<dbReference type="InterPro" id="IPR036388">
    <property type="entry name" value="WH-like_DNA-bd_sf"/>
</dbReference>
<gene>
    <name evidence="5" type="ORF">C1634_012720</name>
</gene>
<dbReference type="SMART" id="SM00421">
    <property type="entry name" value="HTH_LUXR"/>
    <property type="match status" value="1"/>
</dbReference>
<evidence type="ECO:0000256" key="1">
    <source>
        <dbReference type="ARBA" id="ARBA00023015"/>
    </source>
</evidence>
<organism evidence="5 6">
    <name type="scientific">Chryseobacterium viscerum</name>
    <dbReference type="NCBI Taxonomy" id="1037377"/>
    <lineage>
        <taxon>Bacteria</taxon>
        <taxon>Pseudomonadati</taxon>
        <taxon>Bacteroidota</taxon>
        <taxon>Flavobacteriia</taxon>
        <taxon>Flavobacteriales</taxon>
        <taxon>Weeksellaceae</taxon>
        <taxon>Chryseobacterium group</taxon>
        <taxon>Chryseobacterium</taxon>
    </lineage>
</organism>
<dbReference type="GO" id="GO:0006355">
    <property type="term" value="P:regulation of DNA-templated transcription"/>
    <property type="evidence" value="ECO:0007669"/>
    <property type="project" value="InterPro"/>
</dbReference>
<protein>
    <submittedName>
        <fullName evidence="5">DNA-binding response regulator</fullName>
    </submittedName>
</protein>